<dbReference type="EMBL" id="UFZQ01000001">
    <property type="protein sequence ID" value="STE84978.1"/>
    <property type="molecule type" value="Genomic_DNA"/>
</dbReference>
<dbReference type="InterPro" id="IPR006842">
    <property type="entry name" value="Transposase_31"/>
</dbReference>
<dbReference type="PANTHER" id="PTHR34611">
    <property type="match status" value="1"/>
</dbReference>
<evidence type="ECO:0000259" key="1">
    <source>
        <dbReference type="Pfam" id="PF04754"/>
    </source>
</evidence>
<dbReference type="InterPro" id="IPR051699">
    <property type="entry name" value="Rpn/YhgA-like_nuclease"/>
</dbReference>
<dbReference type="GO" id="GO:0006310">
    <property type="term" value="P:DNA recombination"/>
    <property type="evidence" value="ECO:0007669"/>
    <property type="project" value="TreeGrafter"/>
</dbReference>
<evidence type="ECO:0000313" key="3">
    <source>
        <dbReference type="Proteomes" id="UP000255460"/>
    </source>
</evidence>
<dbReference type="GO" id="GO:1990238">
    <property type="term" value="F:double-stranded DNA endonuclease activity"/>
    <property type="evidence" value="ECO:0007669"/>
    <property type="project" value="TreeGrafter"/>
</dbReference>
<sequence>MFCWSVETSDGDGYIYCVIEHQSSAEKNMAFRLMRYATAAMQRHLDKGYDRVPLVVPLLFYHGETSPYPYSLNWLDEFDDPQLARQLYTEAFRWWISPSYLTMRSCNIGV</sequence>
<name>A0A376KQM4_ECOLX</name>
<dbReference type="Pfam" id="PF04754">
    <property type="entry name" value="Transposase_31"/>
    <property type="match status" value="1"/>
</dbReference>
<dbReference type="PANTHER" id="PTHR34611:SF2">
    <property type="entry name" value="INACTIVE RECOMBINATION-PROMOTING NUCLEASE-LIKE PROTEIN RPNE-RELATED"/>
    <property type="match status" value="1"/>
</dbReference>
<feature type="domain" description="Transposase (putative) YhgA-like" evidence="1">
    <location>
        <begin position="4"/>
        <end position="93"/>
    </location>
</feature>
<protein>
    <submittedName>
        <fullName evidence="2">Transposase YhgA family protein</fullName>
    </submittedName>
</protein>
<reference evidence="2 3" key="1">
    <citation type="submission" date="2018-06" db="EMBL/GenBank/DDBJ databases">
        <authorList>
            <consortium name="Pathogen Informatics"/>
            <person name="Doyle S."/>
        </authorList>
    </citation>
    <scope>NUCLEOTIDE SEQUENCE [LARGE SCALE GENOMIC DNA]</scope>
    <source>
        <strain evidence="2 3">NCTC10418</strain>
    </source>
</reference>
<dbReference type="Proteomes" id="UP000255460">
    <property type="component" value="Unassembled WGS sequence"/>
</dbReference>
<organism evidence="2 3">
    <name type="scientific">Escherichia coli</name>
    <dbReference type="NCBI Taxonomy" id="562"/>
    <lineage>
        <taxon>Bacteria</taxon>
        <taxon>Pseudomonadati</taxon>
        <taxon>Pseudomonadota</taxon>
        <taxon>Gammaproteobacteria</taxon>
        <taxon>Enterobacterales</taxon>
        <taxon>Enterobacteriaceae</taxon>
        <taxon>Escherichia</taxon>
    </lineage>
</organism>
<accession>A0A376KQM4</accession>
<gene>
    <name evidence="2" type="ORF">NCTC10418_02568</name>
</gene>
<proteinExistence type="predicted"/>
<dbReference type="AlphaFoldDB" id="A0A376KQM4"/>
<evidence type="ECO:0000313" key="2">
    <source>
        <dbReference type="EMBL" id="STE84978.1"/>
    </source>
</evidence>